<dbReference type="InterPro" id="IPR027266">
    <property type="entry name" value="TrmE/GcvT-like"/>
</dbReference>
<evidence type="ECO:0000259" key="2">
    <source>
        <dbReference type="Pfam" id="PF01266"/>
    </source>
</evidence>
<accession>A0A7W9E4U7</accession>
<comment type="similarity">
    <text evidence="1">Belongs to the GcvT family.</text>
</comment>
<organism evidence="6 7">
    <name type="scientific">Cryobacterium roopkundense</name>
    <dbReference type="NCBI Taxonomy" id="1001240"/>
    <lineage>
        <taxon>Bacteria</taxon>
        <taxon>Bacillati</taxon>
        <taxon>Actinomycetota</taxon>
        <taxon>Actinomycetes</taxon>
        <taxon>Micrococcales</taxon>
        <taxon>Microbacteriaceae</taxon>
        <taxon>Cryobacterium</taxon>
    </lineage>
</organism>
<dbReference type="InterPro" id="IPR013977">
    <property type="entry name" value="GcvT_C"/>
</dbReference>
<evidence type="ECO:0000313" key="6">
    <source>
        <dbReference type="EMBL" id="MBB5641814.1"/>
    </source>
</evidence>
<evidence type="ECO:0000259" key="3">
    <source>
        <dbReference type="Pfam" id="PF01571"/>
    </source>
</evidence>
<dbReference type="Gene3D" id="3.30.70.1400">
    <property type="entry name" value="Aminomethyltransferase beta-barrel domains"/>
    <property type="match status" value="1"/>
</dbReference>
<feature type="domain" description="FAD dependent oxidoreductase" evidence="2">
    <location>
        <begin position="11"/>
        <end position="373"/>
    </location>
</feature>
<dbReference type="InterPro" id="IPR029043">
    <property type="entry name" value="GcvT/YgfZ_C"/>
</dbReference>
<dbReference type="InterPro" id="IPR032503">
    <property type="entry name" value="FAO_M"/>
</dbReference>
<sequence length="822" mass="88202">MVKKALGGPSVVIIGGGVVGASVADELTLLGYTNVTVVDAGPLPATGGSSSHAPGVVFQTNGTQVMTEFAQYTVQKFGSLQWQGDPCYLPVGGLEIATTPERAAELTRRFGYAEAWGVEGARLLDAAETVSTWDLLDRDTVHGGLFVPGDGIAKSVRAIAAQLHRAVSRGATVLDRHEVVGITQLAGRVTGVDTDQGHLAADIVVCCAGIWGPKIAAMVGQRLALTPLAHQFAWTGGIAPLAARTTEAVRPVLRHQDAALYYRENGTGLGIGSYRHRAMPVEVDDLTHWNETGTEPSVLPFTPEDFEFALEETARILPSTRGIELATPFNGVFSFTVDNMPLMGPHATLDGFWFAEAVWVTHSAGVGKAMAEWIVNGRCSSFDLHACDINRFENFQLGPAFVAATDSRNFIEVYDIIHPLKPREHSRMMRTSPFYPRQYELGGAFLEANGWERPHWYAANDALLTSDRNTGWNVPEPDAWAGQHWSPTIAAEAMITRTDVALYDMTALKRLEVSGPGATEFLQGIVTGNVARAVGSVTYCLMLDDAGKIHSDITVARLGDELYQVGANGAIDLHWLRRSIPEGSAVQVRDTTPGTCCIGIWGPKARLVLESLTDADFSNAGFKYFTAQQAYLGLVEVTAMRLSYVGELGWELYCSADQGLALWDLLMEAGAEHGIIAAGRGAFNALRLEKGYRSFGSDMNSGHSPAEAGLEFAVRMAKPEFVGKNALVAAPGPSQRLCLLLIDDENGIVLGSEPVYYEGVAVGYVTSAAYGYTLGTPLAYAWLPTGVGEPGTSVDIGYFGRRIAATVAVEPAFDPEGLRIRC</sequence>
<dbReference type="SUPFAM" id="SSF103025">
    <property type="entry name" value="Folate-binding domain"/>
    <property type="match status" value="1"/>
</dbReference>
<dbReference type="GO" id="GO:0032259">
    <property type="term" value="P:methylation"/>
    <property type="evidence" value="ECO:0007669"/>
    <property type="project" value="UniProtKB-KW"/>
</dbReference>
<dbReference type="EMBL" id="JACHBQ010000001">
    <property type="protein sequence ID" value="MBB5641814.1"/>
    <property type="molecule type" value="Genomic_DNA"/>
</dbReference>
<keyword evidence="6" id="KW-0808">Transferase</keyword>
<dbReference type="SUPFAM" id="SSF51905">
    <property type="entry name" value="FAD/NAD(P)-binding domain"/>
    <property type="match status" value="1"/>
</dbReference>
<dbReference type="Proteomes" id="UP000561726">
    <property type="component" value="Unassembled WGS sequence"/>
</dbReference>
<dbReference type="Gene3D" id="3.30.1360.120">
    <property type="entry name" value="Probable tRNA modification gtpase trme, domain 1"/>
    <property type="match status" value="1"/>
</dbReference>
<feature type="domain" description="FAD dependent oxidoreductase central" evidence="5">
    <location>
        <begin position="380"/>
        <end position="432"/>
    </location>
</feature>
<feature type="domain" description="GCVT N-terminal" evidence="3">
    <location>
        <begin position="435"/>
        <end position="718"/>
    </location>
</feature>
<dbReference type="AlphaFoldDB" id="A0A7W9E4U7"/>
<dbReference type="GO" id="GO:0008168">
    <property type="term" value="F:methyltransferase activity"/>
    <property type="evidence" value="ECO:0007669"/>
    <property type="project" value="UniProtKB-KW"/>
</dbReference>
<dbReference type="SUPFAM" id="SSF54373">
    <property type="entry name" value="FAD-linked reductases, C-terminal domain"/>
    <property type="match status" value="1"/>
</dbReference>
<dbReference type="Pfam" id="PF08669">
    <property type="entry name" value="GCV_T_C"/>
    <property type="match status" value="1"/>
</dbReference>
<dbReference type="PANTHER" id="PTHR43757">
    <property type="entry name" value="AMINOMETHYLTRANSFERASE"/>
    <property type="match status" value="1"/>
</dbReference>
<dbReference type="InterPro" id="IPR028896">
    <property type="entry name" value="GcvT/YgfZ/DmdA"/>
</dbReference>
<feature type="domain" description="Aminomethyltransferase C-terminal" evidence="4">
    <location>
        <begin position="736"/>
        <end position="814"/>
    </location>
</feature>
<dbReference type="Pfam" id="PF01571">
    <property type="entry name" value="GCV_T"/>
    <property type="match status" value="1"/>
</dbReference>
<evidence type="ECO:0000313" key="7">
    <source>
        <dbReference type="Proteomes" id="UP000561726"/>
    </source>
</evidence>
<comment type="caution">
    <text evidence="6">The sequence shown here is derived from an EMBL/GenBank/DDBJ whole genome shotgun (WGS) entry which is preliminary data.</text>
</comment>
<protein>
    <submittedName>
        <fullName evidence="6">Glycine cleavage system aminomethyltransferase T/glycine/D-amino acid oxidase-like deaminating enzyme</fullName>
    </submittedName>
</protein>
<proteinExistence type="inferred from homology"/>
<dbReference type="InterPro" id="IPR006222">
    <property type="entry name" value="GCVT_N"/>
</dbReference>
<dbReference type="Pfam" id="PF16350">
    <property type="entry name" value="FAO_M"/>
    <property type="match status" value="1"/>
</dbReference>
<reference evidence="6 7" key="1">
    <citation type="submission" date="2020-08" db="EMBL/GenBank/DDBJ databases">
        <title>Sequencing the genomes of 1000 actinobacteria strains.</title>
        <authorList>
            <person name="Klenk H.-P."/>
        </authorList>
    </citation>
    <scope>NUCLEOTIDE SEQUENCE [LARGE SCALE GENOMIC DNA]</scope>
    <source>
        <strain evidence="6 7">DSM 21065</strain>
    </source>
</reference>
<gene>
    <name evidence="6" type="ORF">BJ997_002362</name>
</gene>
<dbReference type="SUPFAM" id="SSF101790">
    <property type="entry name" value="Aminomethyltransferase beta-barrel domain"/>
    <property type="match status" value="1"/>
</dbReference>
<dbReference type="Gene3D" id="3.50.50.60">
    <property type="entry name" value="FAD/NAD(P)-binding domain"/>
    <property type="match status" value="1"/>
</dbReference>
<name>A0A7W9E4U7_9MICO</name>
<evidence type="ECO:0000259" key="4">
    <source>
        <dbReference type="Pfam" id="PF08669"/>
    </source>
</evidence>
<dbReference type="Gene3D" id="2.40.30.110">
    <property type="entry name" value="Aminomethyltransferase beta-barrel domains"/>
    <property type="match status" value="1"/>
</dbReference>
<evidence type="ECO:0000256" key="1">
    <source>
        <dbReference type="ARBA" id="ARBA00008609"/>
    </source>
</evidence>
<dbReference type="InterPro" id="IPR036188">
    <property type="entry name" value="FAD/NAD-bd_sf"/>
</dbReference>
<dbReference type="PANTHER" id="PTHR43757:SF2">
    <property type="entry name" value="AMINOMETHYLTRANSFERASE, MITOCHONDRIAL"/>
    <property type="match status" value="1"/>
</dbReference>
<dbReference type="Gene3D" id="3.30.9.10">
    <property type="entry name" value="D-Amino Acid Oxidase, subunit A, domain 2"/>
    <property type="match status" value="1"/>
</dbReference>
<evidence type="ECO:0000259" key="5">
    <source>
        <dbReference type="Pfam" id="PF16350"/>
    </source>
</evidence>
<dbReference type="Pfam" id="PF01266">
    <property type="entry name" value="DAO"/>
    <property type="match status" value="1"/>
</dbReference>
<keyword evidence="6" id="KW-0489">Methyltransferase</keyword>
<dbReference type="InterPro" id="IPR006076">
    <property type="entry name" value="FAD-dep_OxRdtase"/>
</dbReference>
<dbReference type="RefSeq" id="WP_183323468.1">
    <property type="nucleotide sequence ID" value="NZ_JACHBQ010000001.1"/>
</dbReference>